<dbReference type="RefSeq" id="WP_113607868.1">
    <property type="nucleotide sequence ID" value="NZ_POAF01000007.1"/>
</dbReference>
<dbReference type="InterPro" id="IPR003953">
    <property type="entry name" value="FAD-dep_OxRdtase_2_FAD-bd"/>
</dbReference>
<comment type="similarity">
    <text evidence="3">Belongs to the FAD-dependent oxidoreductase 2 family. NadB subfamily.</text>
</comment>
<dbReference type="EMBL" id="POAF01000007">
    <property type="protein sequence ID" value="RBL99740.1"/>
    <property type="molecule type" value="Genomic_DNA"/>
</dbReference>
<dbReference type="InterPro" id="IPR037099">
    <property type="entry name" value="Fum_R/Succ_DH_flav-like_C_sf"/>
</dbReference>
<keyword evidence="6" id="KW-0285">Flavoprotein</keyword>
<proteinExistence type="inferred from homology"/>
<feature type="domain" description="FAD-dependent oxidoreductase 2 FAD-binding" evidence="13">
    <location>
        <begin position="9"/>
        <end position="390"/>
    </location>
</feature>
<evidence type="ECO:0000256" key="10">
    <source>
        <dbReference type="ARBA" id="ARBA00029426"/>
    </source>
</evidence>
<keyword evidence="15" id="KW-1185">Reference proteome</keyword>
<dbReference type="GO" id="GO:0008734">
    <property type="term" value="F:L-aspartate oxidase activity"/>
    <property type="evidence" value="ECO:0007669"/>
    <property type="project" value="UniProtKB-EC"/>
</dbReference>
<dbReference type="SUPFAM" id="SSF56425">
    <property type="entry name" value="Succinate dehydrogenase/fumarate reductase flavoprotein, catalytic domain"/>
    <property type="match status" value="1"/>
</dbReference>
<dbReference type="InterPro" id="IPR027477">
    <property type="entry name" value="Succ_DH/fumarate_Rdtase_cat_sf"/>
</dbReference>
<evidence type="ECO:0000256" key="1">
    <source>
        <dbReference type="ARBA" id="ARBA00001974"/>
    </source>
</evidence>
<evidence type="ECO:0000313" key="15">
    <source>
        <dbReference type="Proteomes" id="UP000252167"/>
    </source>
</evidence>
<dbReference type="Gene3D" id="3.50.50.60">
    <property type="entry name" value="FAD/NAD(P)-binding domain"/>
    <property type="match status" value="1"/>
</dbReference>
<evidence type="ECO:0000256" key="6">
    <source>
        <dbReference type="ARBA" id="ARBA00022630"/>
    </source>
</evidence>
<organism evidence="14 15">
    <name type="scientific">Glutamicibacter soli</name>
    <dbReference type="NCBI Taxonomy" id="453836"/>
    <lineage>
        <taxon>Bacteria</taxon>
        <taxon>Bacillati</taxon>
        <taxon>Actinomycetota</taxon>
        <taxon>Actinomycetes</taxon>
        <taxon>Micrococcales</taxon>
        <taxon>Micrococcaceae</taxon>
        <taxon>Glutamicibacter</taxon>
    </lineage>
</organism>
<gene>
    <name evidence="14" type="ORF">C1H84_15160</name>
</gene>
<dbReference type="Proteomes" id="UP000252167">
    <property type="component" value="Unassembled WGS sequence"/>
</dbReference>
<keyword evidence="8" id="KW-0274">FAD</keyword>
<evidence type="ECO:0000256" key="4">
    <source>
        <dbReference type="ARBA" id="ARBA00012173"/>
    </source>
</evidence>
<accession>A0A365YAL8</accession>
<evidence type="ECO:0000256" key="5">
    <source>
        <dbReference type="ARBA" id="ARBA00021901"/>
    </source>
</evidence>
<comment type="cofactor">
    <cofactor evidence="1">
        <name>FAD</name>
        <dbReference type="ChEBI" id="CHEBI:57692"/>
    </cofactor>
</comment>
<name>A0A365YAL8_9MICC</name>
<evidence type="ECO:0000256" key="7">
    <source>
        <dbReference type="ARBA" id="ARBA00022642"/>
    </source>
</evidence>
<evidence type="ECO:0000256" key="2">
    <source>
        <dbReference type="ARBA" id="ARBA00004950"/>
    </source>
</evidence>
<evidence type="ECO:0000256" key="9">
    <source>
        <dbReference type="ARBA" id="ARBA00023002"/>
    </source>
</evidence>
<sequence>MSAAGEKQLVIIGSGVAGLTAALQAAAAGAHPVLLTKDRLGDSNSELAQGGLSAVTAQSIAAGDSVAAHAADTLAAGAGHCGETAVDFMCASAAELVDALEGHAVAFDRTEGGGYQLGLEAAHSAHRILHIAGDATGAGLVAALSAAVLRARDAGELTVREHALATSLVLDERGAVAGVEVLQHGTSHRIEADAVLLATGGLGRLYAATTNPAGATADGIGLAARAGAVIADAEFVQFHPTLVDPAAYPEAGMISEAVRGEGAVLVTGTGERFMPAEHPDAELAPRDVVARGIHRQLLAGRRVYLDARGLDAQRGAGFTARRFPSITARLAACGLDLAADLVPVVPAQHYAMGGITTDTSARTTVPGLYAAGECANTTVHGANRLASNSLLEAMVFARTAVQAMLSDDPGACADLDGLDGMTVAQLPTALSAHGAAEGPLDLDTLQREASEAIGVYRTGEQLQRFAELLAASAPVAESPRAQQELENLWLAARFTAAGALARGGSLGAHHRLDSAPGLSQPAIRYGWQLNCAEQTAEQLSPPLTTSSPSSKEHTA</sequence>
<reference evidence="14 15" key="1">
    <citation type="submission" date="2018-01" db="EMBL/GenBank/DDBJ databases">
        <title>Glutamicibacter soli strain NHPC-3 Whole genome sequence and assembly.</title>
        <authorList>
            <person name="Choudhury P."/>
            <person name="Gupta D."/>
            <person name="Sengupta K."/>
            <person name="Jawed A."/>
            <person name="Sultana N."/>
            <person name="Saha P."/>
        </authorList>
    </citation>
    <scope>NUCLEOTIDE SEQUENCE [LARGE SCALE GENOMIC DNA]</scope>
    <source>
        <strain evidence="14 15">NHPC-3</strain>
    </source>
</reference>
<comment type="catalytic activity">
    <reaction evidence="12">
        <text>L-aspartate + O2 = iminosuccinate + H2O2</text>
        <dbReference type="Rhea" id="RHEA:25876"/>
        <dbReference type="ChEBI" id="CHEBI:15379"/>
        <dbReference type="ChEBI" id="CHEBI:16240"/>
        <dbReference type="ChEBI" id="CHEBI:29991"/>
        <dbReference type="ChEBI" id="CHEBI:77875"/>
        <dbReference type="EC" id="1.4.3.16"/>
    </reaction>
    <physiologicalReaction direction="left-to-right" evidence="12">
        <dbReference type="Rhea" id="RHEA:25877"/>
    </physiologicalReaction>
</comment>
<dbReference type="GO" id="GO:0034628">
    <property type="term" value="P:'de novo' NAD+ biosynthetic process from L-aspartate"/>
    <property type="evidence" value="ECO:0007669"/>
    <property type="project" value="TreeGrafter"/>
</dbReference>
<evidence type="ECO:0000256" key="11">
    <source>
        <dbReference type="ARBA" id="ARBA00030386"/>
    </source>
</evidence>
<evidence type="ECO:0000256" key="12">
    <source>
        <dbReference type="ARBA" id="ARBA00048305"/>
    </source>
</evidence>
<dbReference type="PANTHER" id="PTHR42716">
    <property type="entry name" value="L-ASPARTATE OXIDASE"/>
    <property type="match status" value="1"/>
</dbReference>
<evidence type="ECO:0000256" key="3">
    <source>
        <dbReference type="ARBA" id="ARBA00008562"/>
    </source>
</evidence>
<evidence type="ECO:0000256" key="8">
    <source>
        <dbReference type="ARBA" id="ARBA00022827"/>
    </source>
</evidence>
<dbReference type="FunFam" id="3.90.700.10:FF:000002">
    <property type="entry name" value="L-aspartate oxidase"/>
    <property type="match status" value="1"/>
</dbReference>
<dbReference type="PRINTS" id="PR00411">
    <property type="entry name" value="PNDRDTASEI"/>
</dbReference>
<evidence type="ECO:0000259" key="13">
    <source>
        <dbReference type="Pfam" id="PF00890"/>
    </source>
</evidence>
<comment type="caution">
    <text evidence="14">The sequence shown here is derived from an EMBL/GenBank/DDBJ whole genome shotgun (WGS) entry which is preliminary data.</text>
</comment>
<dbReference type="GO" id="GO:0033765">
    <property type="term" value="F:steroid dehydrogenase activity, acting on the CH-CH group of donors"/>
    <property type="evidence" value="ECO:0007669"/>
    <property type="project" value="UniProtKB-ARBA"/>
</dbReference>
<dbReference type="AlphaFoldDB" id="A0A365YAL8"/>
<dbReference type="Gene3D" id="1.20.58.100">
    <property type="entry name" value="Fumarate reductase/succinate dehydrogenase flavoprotein-like, C-terminal domain"/>
    <property type="match status" value="1"/>
</dbReference>
<dbReference type="SUPFAM" id="SSF46977">
    <property type="entry name" value="Succinate dehydrogenase/fumarate reductase flavoprotein C-terminal domain"/>
    <property type="match status" value="1"/>
</dbReference>
<dbReference type="InterPro" id="IPR036188">
    <property type="entry name" value="FAD/NAD-bd_sf"/>
</dbReference>
<comment type="pathway">
    <text evidence="2">Cofactor biosynthesis; NAD(+) biosynthesis; iminoaspartate from L-aspartate (oxidase route): step 1/1.</text>
</comment>
<dbReference type="EC" id="1.4.3.16" evidence="4"/>
<dbReference type="Gene3D" id="3.90.700.10">
    <property type="entry name" value="Succinate dehydrogenase/fumarate reductase flavoprotein, catalytic domain"/>
    <property type="match status" value="1"/>
</dbReference>
<evidence type="ECO:0000313" key="14">
    <source>
        <dbReference type="EMBL" id="RBL99740.1"/>
    </source>
</evidence>
<dbReference type="Pfam" id="PF00890">
    <property type="entry name" value="FAD_binding_2"/>
    <property type="match status" value="1"/>
</dbReference>
<dbReference type="PRINTS" id="PR00368">
    <property type="entry name" value="FADPNR"/>
</dbReference>
<dbReference type="SUPFAM" id="SSF51905">
    <property type="entry name" value="FAD/NAD(P)-binding domain"/>
    <property type="match status" value="1"/>
</dbReference>
<comment type="function">
    <text evidence="10">Catalyzes the oxidation of L-aspartate to iminoaspartate, the first step in the de novo biosynthesis of NAD(+).</text>
</comment>
<keyword evidence="9" id="KW-0560">Oxidoreductase</keyword>
<keyword evidence="7" id="KW-0662">Pyridine nucleotide biosynthesis</keyword>
<dbReference type="UniPathway" id="UPA00253">
    <property type="reaction ID" value="UER00326"/>
</dbReference>
<dbReference type="InterPro" id="IPR005288">
    <property type="entry name" value="NadB"/>
</dbReference>
<dbReference type="PANTHER" id="PTHR42716:SF2">
    <property type="entry name" value="L-ASPARTATE OXIDASE, CHLOROPLASTIC"/>
    <property type="match status" value="1"/>
</dbReference>
<protein>
    <recommendedName>
        <fullName evidence="5">L-aspartate oxidase</fullName>
        <ecNumber evidence="4">1.4.3.16</ecNumber>
    </recommendedName>
    <alternativeName>
        <fullName evidence="11">Quinolinate synthase B</fullName>
    </alternativeName>
</protein>